<feature type="chain" id="PRO_5034898398" description="Lipoprotein" evidence="2">
    <location>
        <begin position="30"/>
        <end position="218"/>
    </location>
</feature>
<dbReference type="SUPFAM" id="SSF110087">
    <property type="entry name" value="DR1885-like metal-binding protein"/>
    <property type="match status" value="1"/>
</dbReference>
<dbReference type="RefSeq" id="WP_141763679.1">
    <property type="nucleotide sequence ID" value="NZ_BMUB01000009.1"/>
</dbReference>
<comment type="caution">
    <text evidence="3">The sequence shown here is derived from an EMBL/GenBank/DDBJ whole genome shotgun (WGS) entry which is preliminary data.</text>
</comment>
<protein>
    <recommendedName>
        <fullName evidence="5">Lipoprotein</fullName>
    </recommendedName>
</protein>
<feature type="signal peptide" evidence="2">
    <location>
        <begin position="1"/>
        <end position="29"/>
    </location>
</feature>
<keyword evidence="2" id="KW-0732">Signal</keyword>
<gene>
    <name evidence="3" type="ORF">GCM10010502_41390</name>
</gene>
<evidence type="ECO:0000313" key="4">
    <source>
        <dbReference type="Proteomes" id="UP000610124"/>
    </source>
</evidence>
<feature type="region of interest" description="Disordered" evidence="1">
    <location>
        <begin position="153"/>
        <end position="218"/>
    </location>
</feature>
<reference evidence="3" key="2">
    <citation type="submission" date="2020-09" db="EMBL/GenBank/DDBJ databases">
        <authorList>
            <person name="Sun Q."/>
            <person name="Ohkuma M."/>
        </authorList>
    </citation>
    <scope>NUCLEOTIDE SEQUENCE</scope>
    <source>
        <strain evidence="3">JCM 4434</strain>
    </source>
</reference>
<evidence type="ECO:0000313" key="3">
    <source>
        <dbReference type="EMBL" id="GGU84961.1"/>
    </source>
</evidence>
<dbReference type="GeneID" id="97487176"/>
<dbReference type="AlphaFoldDB" id="A0A8H9LQD5"/>
<dbReference type="Proteomes" id="UP000610124">
    <property type="component" value="Unassembled WGS sequence"/>
</dbReference>
<dbReference type="InterPro" id="IPR036182">
    <property type="entry name" value="PCuAC_sf"/>
</dbReference>
<proteinExistence type="predicted"/>
<accession>A0A8H9LQD5</accession>
<evidence type="ECO:0000256" key="1">
    <source>
        <dbReference type="SAM" id="MobiDB-lite"/>
    </source>
</evidence>
<organism evidence="3 4">
    <name type="scientific">Kitasatospora aureofaciens</name>
    <name type="common">Streptomyces aureofaciens</name>
    <dbReference type="NCBI Taxonomy" id="1894"/>
    <lineage>
        <taxon>Bacteria</taxon>
        <taxon>Bacillati</taxon>
        <taxon>Actinomycetota</taxon>
        <taxon>Actinomycetes</taxon>
        <taxon>Kitasatosporales</taxon>
        <taxon>Streptomycetaceae</taxon>
        <taxon>Kitasatospora</taxon>
    </lineage>
</organism>
<dbReference type="OrthoDB" id="5188566at2"/>
<reference evidence="3" key="1">
    <citation type="journal article" date="2014" name="Int. J. Syst. Evol. Microbiol.">
        <title>Complete genome sequence of Corynebacterium casei LMG S-19264T (=DSM 44701T), isolated from a smear-ripened cheese.</title>
        <authorList>
            <consortium name="US DOE Joint Genome Institute (JGI-PGF)"/>
            <person name="Walter F."/>
            <person name="Albersmeier A."/>
            <person name="Kalinowski J."/>
            <person name="Ruckert C."/>
        </authorList>
    </citation>
    <scope>NUCLEOTIDE SEQUENCE</scope>
    <source>
        <strain evidence="3">JCM 4434</strain>
    </source>
</reference>
<dbReference type="PROSITE" id="PS51257">
    <property type="entry name" value="PROKAR_LIPOPROTEIN"/>
    <property type="match status" value="1"/>
</dbReference>
<sequence length="218" mass="20775">MRAQSVPRRSAVVRSAVLLLLTTSTAACAAGPDAETYRIAPDNANADIGDLELRDVRLVAGPGGSGSATLAAYILNPGAEPDTLTAVSLAGAGSAPAGGGGAGITLPPGEPVLVGAPGQPEVQVSGNVSPGTYELVTFTFARAGRGTVNASVVSAASPSPGGGVASQTPGSPSPTAGTTSGASPSLAPGGGAPTAERSALPTETASGVASPAARSRQP</sequence>
<dbReference type="EMBL" id="BMUB01000009">
    <property type="protein sequence ID" value="GGU84961.1"/>
    <property type="molecule type" value="Genomic_DNA"/>
</dbReference>
<evidence type="ECO:0000256" key="2">
    <source>
        <dbReference type="SAM" id="SignalP"/>
    </source>
</evidence>
<evidence type="ECO:0008006" key="5">
    <source>
        <dbReference type="Google" id="ProtNLM"/>
    </source>
</evidence>
<name>A0A8H9LQD5_KITAU</name>
<feature type="compositionally biased region" description="Low complexity" evidence="1">
    <location>
        <begin position="153"/>
        <end position="187"/>
    </location>
</feature>